<organism evidence="3 4">
    <name type="scientific">Streptomyces laurentii</name>
    <dbReference type="NCBI Taxonomy" id="39478"/>
    <lineage>
        <taxon>Bacteria</taxon>
        <taxon>Bacillati</taxon>
        <taxon>Actinomycetota</taxon>
        <taxon>Actinomycetes</taxon>
        <taxon>Kitasatosporales</taxon>
        <taxon>Streptomycetaceae</taxon>
        <taxon>Streptomyces</taxon>
    </lineage>
</organism>
<dbReference type="Proteomes" id="UP000217676">
    <property type="component" value="Chromosome"/>
</dbReference>
<sequence>MRAGAGAGAKSRAETGAASTTASGPASTTASGPASETETGAGTGVVRRNGRRLAAYPLALLLAAGSLVLAGPGAGAADAASVCQGRPTRTIGFATGSLRLYRTRSYACVLAVAKRAGAARPMSVSLQPRGGRAVVDAGRFTRQAGPVTVHALHRCVRATASLDGRSTATGWILC</sequence>
<keyword evidence="2" id="KW-0812">Transmembrane</keyword>
<feature type="compositionally biased region" description="Low complexity" evidence="1">
    <location>
        <begin position="14"/>
        <end position="39"/>
    </location>
</feature>
<dbReference type="EMBL" id="AP017424">
    <property type="protein sequence ID" value="BAU83443.1"/>
    <property type="molecule type" value="Genomic_DNA"/>
</dbReference>
<feature type="transmembrane region" description="Helical" evidence="2">
    <location>
        <begin position="53"/>
        <end position="74"/>
    </location>
</feature>
<keyword evidence="4" id="KW-1185">Reference proteome</keyword>
<evidence type="ECO:0000313" key="3">
    <source>
        <dbReference type="EMBL" id="BAU83443.1"/>
    </source>
</evidence>
<evidence type="ECO:0000256" key="1">
    <source>
        <dbReference type="SAM" id="MobiDB-lite"/>
    </source>
</evidence>
<keyword evidence="2" id="KW-1133">Transmembrane helix</keyword>
<evidence type="ECO:0000256" key="2">
    <source>
        <dbReference type="SAM" id="Phobius"/>
    </source>
</evidence>
<dbReference type="AlphaFoldDB" id="A0A160NZN5"/>
<evidence type="ECO:0008006" key="5">
    <source>
        <dbReference type="Google" id="ProtNLM"/>
    </source>
</evidence>
<reference evidence="3 4" key="1">
    <citation type="journal article" date="2016" name="Genome Announc.">
        <title>Complete Genome Sequence of Thiostrepton-Producing Streptomyces laurentii ATCC 31255.</title>
        <authorList>
            <person name="Doi K."/>
            <person name="Fujino Y."/>
            <person name="Nagayoshi Y."/>
            <person name="Ohshima T."/>
            <person name="Ogata S."/>
        </authorList>
    </citation>
    <scope>NUCLEOTIDE SEQUENCE [LARGE SCALE GENOMIC DNA]</scope>
    <source>
        <strain evidence="3 4">ATCC 31255</strain>
    </source>
</reference>
<keyword evidence="2" id="KW-0472">Membrane</keyword>
<proteinExistence type="predicted"/>
<gene>
    <name evidence="3" type="ORF">SLA_2516</name>
</gene>
<evidence type="ECO:0000313" key="4">
    <source>
        <dbReference type="Proteomes" id="UP000217676"/>
    </source>
</evidence>
<dbReference type="KEGG" id="slau:SLA_2516"/>
<protein>
    <recommendedName>
        <fullName evidence="5">Secreted protein</fullName>
    </recommendedName>
</protein>
<accession>A0A160NZN5</accession>
<name>A0A160NZN5_STRLU</name>
<feature type="region of interest" description="Disordered" evidence="1">
    <location>
        <begin position="1"/>
        <end position="45"/>
    </location>
</feature>